<sequence length="92" mass="9810">MRGGRGSARGAATIDNNGVERAGPITTTALRVSPWHASCSTGNLIGLGHHRSDTDVHLEVQAIQRVQINKSSHATTTPDEDQSDETTHPPLF</sequence>
<organism evidence="2">
    <name type="scientific">Aspergillus niger</name>
    <dbReference type="NCBI Taxonomy" id="5061"/>
    <lineage>
        <taxon>Eukaryota</taxon>
        <taxon>Fungi</taxon>
        <taxon>Dikarya</taxon>
        <taxon>Ascomycota</taxon>
        <taxon>Pezizomycotina</taxon>
        <taxon>Eurotiomycetes</taxon>
        <taxon>Eurotiomycetidae</taxon>
        <taxon>Eurotiales</taxon>
        <taxon>Aspergillaceae</taxon>
        <taxon>Aspergillus</taxon>
        <taxon>Aspergillus subgen. Circumdati</taxon>
    </lineage>
</organism>
<proteinExistence type="predicted"/>
<dbReference type="RefSeq" id="XP_059606038.1">
    <property type="nucleotide sequence ID" value="XM_059746659.1"/>
</dbReference>
<dbReference type="GeneID" id="84590496"/>
<dbReference type="VEuPathDB" id="FungiDB:An02g11930"/>
<reference evidence="2" key="2">
    <citation type="submission" date="2025-08" db="UniProtKB">
        <authorList>
            <consortium name="RefSeq"/>
        </authorList>
    </citation>
    <scope>IDENTIFICATION</scope>
</reference>
<accession>A0AAJ8BYI2</accession>
<dbReference type="AlphaFoldDB" id="A0AAJ8BYI2"/>
<feature type="region of interest" description="Disordered" evidence="1">
    <location>
        <begin position="1"/>
        <end position="20"/>
    </location>
</feature>
<reference evidence="2" key="1">
    <citation type="submission" date="2025-02" db="EMBL/GenBank/DDBJ databases">
        <authorList>
            <consortium name="NCBI Genome Project"/>
        </authorList>
    </citation>
    <scope>NUCLEOTIDE SEQUENCE</scope>
</reference>
<protein>
    <submittedName>
        <fullName evidence="2">Uncharacterized protein</fullName>
    </submittedName>
</protein>
<dbReference type="KEGG" id="ang:An02g11930"/>
<feature type="region of interest" description="Disordered" evidence="1">
    <location>
        <begin position="68"/>
        <end position="92"/>
    </location>
</feature>
<evidence type="ECO:0000256" key="1">
    <source>
        <dbReference type="SAM" id="MobiDB-lite"/>
    </source>
</evidence>
<evidence type="ECO:0000313" key="2">
    <source>
        <dbReference type="RefSeq" id="XP_059606038.1"/>
    </source>
</evidence>
<name>A0AAJ8BYI2_ASPNG</name>
<gene>
    <name evidence="2" type="ORF">An02g11930</name>
</gene>
<feature type="compositionally biased region" description="Polar residues" evidence="1">
    <location>
        <begin position="68"/>
        <end position="77"/>
    </location>
</feature>